<dbReference type="AlphaFoldDB" id="A0A3N2C570"/>
<comment type="caution">
    <text evidence="5">The sequence shown here is derived from an EMBL/GenBank/DDBJ whole genome shotgun (WGS) entry which is preliminary data.</text>
</comment>
<evidence type="ECO:0000259" key="4">
    <source>
        <dbReference type="PROSITE" id="PS50932"/>
    </source>
</evidence>
<dbReference type="PANTHER" id="PTHR30146">
    <property type="entry name" value="LACI-RELATED TRANSCRIPTIONAL REPRESSOR"/>
    <property type="match status" value="1"/>
</dbReference>
<gene>
    <name evidence="5" type="ORF">EDD42_2748</name>
</gene>
<evidence type="ECO:0000256" key="3">
    <source>
        <dbReference type="ARBA" id="ARBA00023163"/>
    </source>
</evidence>
<evidence type="ECO:0000313" key="5">
    <source>
        <dbReference type="EMBL" id="ROR82655.1"/>
    </source>
</evidence>
<organism evidence="5 6">
    <name type="scientific">Plantibacter flavus</name>
    <dbReference type="NCBI Taxonomy" id="150123"/>
    <lineage>
        <taxon>Bacteria</taxon>
        <taxon>Bacillati</taxon>
        <taxon>Actinomycetota</taxon>
        <taxon>Actinomycetes</taxon>
        <taxon>Micrococcales</taxon>
        <taxon>Microbacteriaceae</taxon>
        <taxon>Plantibacter</taxon>
    </lineage>
</organism>
<dbReference type="SMART" id="SM00354">
    <property type="entry name" value="HTH_LACI"/>
    <property type="match status" value="1"/>
</dbReference>
<dbReference type="EMBL" id="RKHL01000001">
    <property type="protein sequence ID" value="ROR82655.1"/>
    <property type="molecule type" value="Genomic_DNA"/>
</dbReference>
<keyword evidence="1" id="KW-0805">Transcription regulation</keyword>
<keyword evidence="6" id="KW-1185">Reference proteome</keyword>
<sequence length="340" mass="35167">MVAERAGTSVATVSLVANGKDAGHVSAQNAERVRQAIAELGYVADHAARALASGSSNLVVFVTPDASNPYFGAVIRGLRAGLGDAYQLLVSVTGEGDVPTAAALGRLAALRPAGVVVDAPSEAFLDELRLDTALVLLDAPRLPTTTAEASSGAVAADRRAVSVDFDLLGGVRALLDHLHVLGHRQLGYLGGRTATDTFLLRRLLLEREAAVRGMRVHADDRAESIIDLEAAAAAFVDSWPRWRDAGVTALVCATDTHAYGVLQSARAMGMPVPGELAVVGFDDLASSVVSDPPLTSVRLPGEALGRAGAEQLLARIEGRTVAPAPVIGADLVIRASTIGR</sequence>
<evidence type="ECO:0000256" key="2">
    <source>
        <dbReference type="ARBA" id="ARBA00023125"/>
    </source>
</evidence>
<protein>
    <submittedName>
        <fullName evidence="5">LacI family transcriptional regulator</fullName>
    </submittedName>
</protein>
<dbReference type="CDD" id="cd01392">
    <property type="entry name" value="HTH_LacI"/>
    <property type="match status" value="1"/>
</dbReference>
<dbReference type="GO" id="GO:0003700">
    <property type="term" value="F:DNA-binding transcription factor activity"/>
    <property type="evidence" value="ECO:0007669"/>
    <property type="project" value="TreeGrafter"/>
</dbReference>
<keyword evidence="2" id="KW-0238">DNA-binding</keyword>
<dbReference type="Pfam" id="PF00356">
    <property type="entry name" value="LacI"/>
    <property type="match status" value="1"/>
</dbReference>
<dbReference type="Gene3D" id="1.10.260.40">
    <property type="entry name" value="lambda repressor-like DNA-binding domains"/>
    <property type="match status" value="1"/>
</dbReference>
<dbReference type="SUPFAM" id="SSF53822">
    <property type="entry name" value="Periplasmic binding protein-like I"/>
    <property type="match status" value="1"/>
</dbReference>
<dbReference type="InterPro" id="IPR028082">
    <property type="entry name" value="Peripla_BP_I"/>
</dbReference>
<accession>A0A3N2C570</accession>
<name>A0A3N2C570_9MICO</name>
<dbReference type="Pfam" id="PF13377">
    <property type="entry name" value="Peripla_BP_3"/>
    <property type="match status" value="1"/>
</dbReference>
<dbReference type="Gene3D" id="3.40.50.2300">
    <property type="match status" value="2"/>
</dbReference>
<reference evidence="5 6" key="1">
    <citation type="submission" date="2018-11" db="EMBL/GenBank/DDBJ databases">
        <title>Sequencing the genomes of 1000 actinobacteria strains.</title>
        <authorList>
            <person name="Klenk H.-P."/>
        </authorList>
    </citation>
    <scope>NUCLEOTIDE SEQUENCE [LARGE SCALE GENOMIC DNA]</scope>
    <source>
        <strain evidence="5 6">DSM 14012</strain>
    </source>
</reference>
<feature type="domain" description="HTH lacI-type" evidence="4">
    <location>
        <begin position="1"/>
        <end position="53"/>
    </location>
</feature>
<dbReference type="CDD" id="cd06267">
    <property type="entry name" value="PBP1_LacI_sugar_binding-like"/>
    <property type="match status" value="1"/>
</dbReference>
<evidence type="ECO:0000256" key="1">
    <source>
        <dbReference type="ARBA" id="ARBA00023015"/>
    </source>
</evidence>
<dbReference type="Proteomes" id="UP000266915">
    <property type="component" value="Unassembled WGS sequence"/>
</dbReference>
<dbReference type="InterPro" id="IPR000843">
    <property type="entry name" value="HTH_LacI"/>
</dbReference>
<evidence type="ECO:0000313" key="6">
    <source>
        <dbReference type="Proteomes" id="UP000266915"/>
    </source>
</evidence>
<dbReference type="SUPFAM" id="SSF47413">
    <property type="entry name" value="lambda repressor-like DNA-binding domains"/>
    <property type="match status" value="1"/>
</dbReference>
<dbReference type="GO" id="GO:0000976">
    <property type="term" value="F:transcription cis-regulatory region binding"/>
    <property type="evidence" value="ECO:0007669"/>
    <property type="project" value="TreeGrafter"/>
</dbReference>
<proteinExistence type="predicted"/>
<dbReference type="PROSITE" id="PS50932">
    <property type="entry name" value="HTH_LACI_2"/>
    <property type="match status" value="1"/>
</dbReference>
<dbReference type="InterPro" id="IPR010982">
    <property type="entry name" value="Lambda_DNA-bd_dom_sf"/>
</dbReference>
<dbReference type="PANTHER" id="PTHR30146:SF109">
    <property type="entry name" value="HTH-TYPE TRANSCRIPTIONAL REGULATOR GALS"/>
    <property type="match status" value="1"/>
</dbReference>
<keyword evidence="3" id="KW-0804">Transcription</keyword>
<dbReference type="InterPro" id="IPR046335">
    <property type="entry name" value="LacI/GalR-like_sensor"/>
</dbReference>